<evidence type="ECO:0000256" key="2">
    <source>
        <dbReference type="ARBA" id="ARBA00022692"/>
    </source>
</evidence>
<dbReference type="Proteomes" id="UP000694923">
    <property type="component" value="Unplaced"/>
</dbReference>
<evidence type="ECO:0000256" key="5">
    <source>
        <dbReference type="ARBA" id="ARBA00023136"/>
    </source>
</evidence>
<dbReference type="InterPro" id="IPR000276">
    <property type="entry name" value="GPCR_Rhodpsn"/>
</dbReference>
<feature type="transmembrane region" description="Helical" evidence="8">
    <location>
        <begin position="33"/>
        <end position="57"/>
    </location>
</feature>
<keyword evidence="4" id="KW-0297">G-protein coupled receptor</keyword>
<evidence type="ECO:0000256" key="8">
    <source>
        <dbReference type="SAM" id="Phobius"/>
    </source>
</evidence>
<evidence type="ECO:0000256" key="3">
    <source>
        <dbReference type="ARBA" id="ARBA00022989"/>
    </source>
</evidence>
<evidence type="ECO:0000256" key="1">
    <source>
        <dbReference type="ARBA" id="ARBA00004141"/>
    </source>
</evidence>
<dbReference type="GeneID" id="103608956"/>
<keyword evidence="5 8" id="KW-0472">Membrane</keyword>
<dbReference type="InterPro" id="IPR000725">
    <property type="entry name" value="Olfact_rcpt"/>
</dbReference>
<dbReference type="RefSeq" id="XP_008591562.1">
    <property type="nucleotide sequence ID" value="XM_008593340.1"/>
</dbReference>
<organism evidence="10 11">
    <name type="scientific">Galeopterus variegatus</name>
    <name type="common">Malayan flying lemur</name>
    <name type="synonym">Cynocephalus variegatus</name>
    <dbReference type="NCBI Taxonomy" id="482537"/>
    <lineage>
        <taxon>Eukaryota</taxon>
        <taxon>Metazoa</taxon>
        <taxon>Chordata</taxon>
        <taxon>Craniata</taxon>
        <taxon>Vertebrata</taxon>
        <taxon>Euteleostomi</taxon>
        <taxon>Mammalia</taxon>
        <taxon>Eutheria</taxon>
        <taxon>Euarchontoglires</taxon>
        <taxon>Dermoptera</taxon>
        <taxon>Cynocephalidae</taxon>
        <taxon>Galeopterus</taxon>
    </lineage>
</organism>
<evidence type="ECO:0000259" key="9">
    <source>
        <dbReference type="PROSITE" id="PS50262"/>
    </source>
</evidence>
<dbReference type="CDD" id="cd15234">
    <property type="entry name" value="7tmA_OR7-like"/>
    <property type="match status" value="1"/>
</dbReference>
<dbReference type="PANTHER" id="PTHR48001">
    <property type="entry name" value="OLFACTORY RECEPTOR"/>
    <property type="match status" value="1"/>
</dbReference>
<dbReference type="Gene3D" id="1.20.1070.10">
    <property type="entry name" value="Rhodopsin 7-helix transmembrane proteins"/>
    <property type="match status" value="1"/>
</dbReference>
<proteinExistence type="predicted"/>
<dbReference type="Pfam" id="PF13853">
    <property type="entry name" value="7tm_4"/>
    <property type="match status" value="1"/>
</dbReference>
<keyword evidence="2 8" id="KW-0812">Transmembrane</keyword>
<dbReference type="PRINTS" id="PR00245">
    <property type="entry name" value="OLFACTORYR"/>
</dbReference>
<name>A0ABM0SFC1_GALVR</name>
<protein>
    <submittedName>
        <fullName evidence="11">Olfactory receptor 7D4-like</fullName>
    </submittedName>
</protein>
<evidence type="ECO:0000256" key="6">
    <source>
        <dbReference type="ARBA" id="ARBA00023170"/>
    </source>
</evidence>
<gene>
    <name evidence="11" type="primary">LOC103608956</name>
</gene>
<dbReference type="InterPro" id="IPR017452">
    <property type="entry name" value="GPCR_Rhodpsn_7TM"/>
</dbReference>
<sequence>MQQNHRYIKAENHTQLSKFLLLSFSEDLELQPLLSGLFLSMYLVTALRNLLIVLAIISDSHLHTPMYFFLSNLSFADICFSSTMVPKMLANIQVHSRGISYIECITNMYFMMMFSGLDNFLLTILAYDWYMAICHALHYMVIMNPHLCVLFVLVSWFIISWVALVHIVLMIRLTFSTGTEIAHFICDLAQLLKVALSDTLINYIFMYVATALVGVFPVTGILFSYSRFIFSLMRMSFTADKNKAFSTSGSPLSVVSLLCRTGLGVYLTSAVTHSSQRSSITSVMYTVVTPMLNPFIYSLRNKDVKGSLGRLFSRAASCL</sequence>
<keyword evidence="7" id="KW-0807">Transducer</keyword>
<dbReference type="PROSITE" id="PS50262">
    <property type="entry name" value="G_PROTEIN_RECEP_F1_2"/>
    <property type="match status" value="1"/>
</dbReference>
<feature type="transmembrane region" description="Helical" evidence="8">
    <location>
        <begin position="200"/>
        <end position="225"/>
    </location>
</feature>
<accession>A0ABM0SFC1</accession>
<dbReference type="SUPFAM" id="SSF81321">
    <property type="entry name" value="Family A G protein-coupled receptor-like"/>
    <property type="match status" value="1"/>
</dbReference>
<evidence type="ECO:0000256" key="7">
    <source>
        <dbReference type="ARBA" id="ARBA00023224"/>
    </source>
</evidence>
<keyword evidence="6" id="KW-0675">Receptor</keyword>
<comment type="subcellular location">
    <subcellularLocation>
        <location evidence="1">Membrane</location>
        <topology evidence="1">Multi-pass membrane protein</topology>
    </subcellularLocation>
</comment>
<dbReference type="PRINTS" id="PR00237">
    <property type="entry name" value="GPCRRHODOPSN"/>
</dbReference>
<feature type="domain" description="G-protein coupled receptors family 1 profile" evidence="9">
    <location>
        <begin position="48"/>
        <end position="297"/>
    </location>
</feature>
<feature type="transmembrane region" description="Helical" evidence="8">
    <location>
        <begin position="147"/>
        <end position="171"/>
    </location>
</feature>
<keyword evidence="3 8" id="KW-1133">Transmembrane helix</keyword>
<evidence type="ECO:0000313" key="11">
    <source>
        <dbReference type="RefSeq" id="XP_008591562.1"/>
    </source>
</evidence>
<evidence type="ECO:0000256" key="4">
    <source>
        <dbReference type="ARBA" id="ARBA00023040"/>
    </source>
</evidence>
<evidence type="ECO:0000313" key="10">
    <source>
        <dbReference type="Proteomes" id="UP000694923"/>
    </source>
</evidence>
<reference evidence="11" key="1">
    <citation type="submission" date="2025-08" db="UniProtKB">
        <authorList>
            <consortium name="RefSeq"/>
        </authorList>
    </citation>
    <scope>IDENTIFICATION</scope>
</reference>
<keyword evidence="10" id="KW-1185">Reference proteome</keyword>